<feature type="region of interest" description="Disordered" evidence="1">
    <location>
        <begin position="60"/>
        <end position="82"/>
    </location>
</feature>
<evidence type="ECO:0000313" key="2">
    <source>
        <dbReference type="EMBL" id="GGD65511.1"/>
    </source>
</evidence>
<evidence type="ECO:0000313" key="3">
    <source>
        <dbReference type="Proteomes" id="UP000612456"/>
    </source>
</evidence>
<organism evidence="2 3">
    <name type="scientific">Paenibacillus nasutitermitis</name>
    <dbReference type="NCBI Taxonomy" id="1652958"/>
    <lineage>
        <taxon>Bacteria</taxon>
        <taxon>Bacillati</taxon>
        <taxon>Bacillota</taxon>
        <taxon>Bacilli</taxon>
        <taxon>Bacillales</taxon>
        <taxon>Paenibacillaceae</taxon>
        <taxon>Paenibacillus</taxon>
    </lineage>
</organism>
<sequence>MINQFHVVNHSLCVGSIQLTAVASASILQVGDSEQINLYSMFDTPPESLIIGPIAPLAPPLGEQEAEGEDAAATPAAGDVPV</sequence>
<dbReference type="AlphaFoldDB" id="A0A916YXD9"/>
<keyword evidence="3" id="KW-1185">Reference proteome</keyword>
<dbReference type="Proteomes" id="UP000612456">
    <property type="component" value="Unassembled WGS sequence"/>
</dbReference>
<feature type="compositionally biased region" description="Low complexity" evidence="1">
    <location>
        <begin position="71"/>
        <end position="82"/>
    </location>
</feature>
<proteinExistence type="predicted"/>
<reference evidence="2" key="2">
    <citation type="submission" date="2020-09" db="EMBL/GenBank/DDBJ databases">
        <authorList>
            <person name="Sun Q."/>
            <person name="Zhou Y."/>
        </authorList>
    </citation>
    <scope>NUCLEOTIDE SEQUENCE</scope>
    <source>
        <strain evidence="2">CGMCC 1.15178</strain>
    </source>
</reference>
<accession>A0A916YXD9</accession>
<protein>
    <submittedName>
        <fullName evidence="2">Uncharacterized protein</fullName>
    </submittedName>
</protein>
<dbReference type="RefSeq" id="WP_188992215.1">
    <property type="nucleotide sequence ID" value="NZ_BMHP01000002.1"/>
</dbReference>
<comment type="caution">
    <text evidence="2">The sequence shown here is derived from an EMBL/GenBank/DDBJ whole genome shotgun (WGS) entry which is preliminary data.</text>
</comment>
<gene>
    <name evidence="2" type="ORF">GCM10010911_24110</name>
</gene>
<reference evidence="2" key="1">
    <citation type="journal article" date="2014" name="Int. J. Syst. Evol. Microbiol.">
        <title>Complete genome sequence of Corynebacterium casei LMG S-19264T (=DSM 44701T), isolated from a smear-ripened cheese.</title>
        <authorList>
            <consortium name="US DOE Joint Genome Institute (JGI-PGF)"/>
            <person name="Walter F."/>
            <person name="Albersmeier A."/>
            <person name="Kalinowski J."/>
            <person name="Ruckert C."/>
        </authorList>
    </citation>
    <scope>NUCLEOTIDE SEQUENCE</scope>
    <source>
        <strain evidence="2">CGMCC 1.15178</strain>
    </source>
</reference>
<dbReference type="EMBL" id="BMHP01000002">
    <property type="protein sequence ID" value="GGD65511.1"/>
    <property type="molecule type" value="Genomic_DNA"/>
</dbReference>
<name>A0A916YXD9_9BACL</name>
<evidence type="ECO:0000256" key="1">
    <source>
        <dbReference type="SAM" id="MobiDB-lite"/>
    </source>
</evidence>